<evidence type="ECO:0000313" key="2">
    <source>
        <dbReference type="Proteomes" id="UP000467305"/>
    </source>
</evidence>
<accession>A0A7J5A9I0</accession>
<keyword evidence="2" id="KW-1185">Reference proteome</keyword>
<evidence type="ECO:0000313" key="1">
    <source>
        <dbReference type="EMBL" id="KAB1154175.1"/>
    </source>
</evidence>
<gene>
    <name evidence="1" type="ORF">F7018_14455</name>
</gene>
<dbReference type="RefSeq" id="WP_150900809.1">
    <property type="nucleotide sequence ID" value="NZ_WAAU01000029.1"/>
</dbReference>
<dbReference type="OrthoDB" id="1200936at2"/>
<protein>
    <recommendedName>
        <fullName evidence="3">Lipoprotein</fullName>
    </recommendedName>
</protein>
<proteinExistence type="predicted"/>
<dbReference type="EMBL" id="WAAU01000029">
    <property type="protein sequence ID" value="KAB1154175.1"/>
    <property type="molecule type" value="Genomic_DNA"/>
</dbReference>
<dbReference type="Proteomes" id="UP000467305">
    <property type="component" value="Unassembled WGS sequence"/>
</dbReference>
<organism evidence="1 2">
    <name type="scientific">Tenacibaculum aiptasiae</name>
    <dbReference type="NCBI Taxonomy" id="426481"/>
    <lineage>
        <taxon>Bacteria</taxon>
        <taxon>Pseudomonadati</taxon>
        <taxon>Bacteroidota</taxon>
        <taxon>Flavobacteriia</taxon>
        <taxon>Flavobacteriales</taxon>
        <taxon>Flavobacteriaceae</taxon>
        <taxon>Tenacibaculum</taxon>
    </lineage>
</organism>
<sequence>MNKFTPFILALSIILGSCSSNENEGLINNAQENLLKSYTLKKDSSGDYSIDFNTTNNTDVTTVKNVDSSNEIILSEANHSTINKHSNDFAIENNQLKIGFLESNKGKRTKIYIEDENITFAKKGVTEFLNSYSITKNEDGTFQLDFVINDNVSTDFVYNEELEAYEVHLANGESKQKEFTRELTVPYSGIIKINFVNHKFQGKSYSLEVVEKKPRAIIVT</sequence>
<name>A0A7J5A9I0_9FLAO</name>
<comment type="caution">
    <text evidence="1">The sequence shown here is derived from an EMBL/GenBank/DDBJ whole genome shotgun (WGS) entry which is preliminary data.</text>
</comment>
<dbReference type="AlphaFoldDB" id="A0A7J5A9I0"/>
<dbReference type="PROSITE" id="PS51257">
    <property type="entry name" value="PROKAR_LIPOPROTEIN"/>
    <property type="match status" value="1"/>
</dbReference>
<evidence type="ECO:0008006" key="3">
    <source>
        <dbReference type="Google" id="ProtNLM"/>
    </source>
</evidence>
<reference evidence="1 2" key="1">
    <citation type="submission" date="2019-09" db="EMBL/GenBank/DDBJ databases">
        <authorList>
            <person name="Cao W.R."/>
        </authorList>
    </citation>
    <scope>NUCLEOTIDE SEQUENCE [LARGE SCALE GENOMIC DNA]</scope>
    <source>
        <strain evidence="2">a4</strain>
    </source>
</reference>